<dbReference type="KEGG" id="psuw:WQ53_03540"/>
<organism evidence="3 4">
    <name type="scientific">Pseudoxanthomonas suwonensis</name>
    <dbReference type="NCBI Taxonomy" id="314722"/>
    <lineage>
        <taxon>Bacteria</taxon>
        <taxon>Pseudomonadati</taxon>
        <taxon>Pseudomonadota</taxon>
        <taxon>Gammaproteobacteria</taxon>
        <taxon>Lysobacterales</taxon>
        <taxon>Lysobacteraceae</taxon>
        <taxon>Pseudoxanthomonas</taxon>
    </lineage>
</organism>
<feature type="region of interest" description="Disordered" evidence="1">
    <location>
        <begin position="144"/>
        <end position="166"/>
    </location>
</feature>
<reference evidence="3 4" key="1">
    <citation type="journal article" date="2015" name="Genome Announc.">
        <title>Complete Genome Sequence of Pseudoxanthomonas suwonensis Strain J1, a Cellulose-Degrading Bacterium Isolated from Leaf- and Wood-Enriched Soil.</title>
        <authorList>
            <person name="Hou L."/>
            <person name="Jiang J."/>
            <person name="Xu Z."/>
            <person name="Zhou Y."/>
            <person name="Leung F.C."/>
        </authorList>
    </citation>
    <scope>NUCLEOTIDE SEQUENCE [LARGE SCALE GENOMIC DNA]</scope>
    <source>
        <strain evidence="3 4">J1</strain>
    </source>
</reference>
<keyword evidence="4" id="KW-1185">Reference proteome</keyword>
<dbReference type="RefSeq" id="WP_052630470.1">
    <property type="nucleotide sequence ID" value="NZ_CP011144.1"/>
</dbReference>
<evidence type="ECO:0000313" key="4">
    <source>
        <dbReference type="Proteomes" id="UP000033067"/>
    </source>
</evidence>
<evidence type="ECO:0000256" key="2">
    <source>
        <dbReference type="SAM" id="SignalP"/>
    </source>
</evidence>
<gene>
    <name evidence="3" type="ORF">WQ53_03540</name>
</gene>
<dbReference type="Proteomes" id="UP000033067">
    <property type="component" value="Chromosome"/>
</dbReference>
<keyword evidence="2" id="KW-0732">Signal</keyword>
<dbReference type="EMBL" id="CP011144">
    <property type="protein sequence ID" value="AKC85974.1"/>
    <property type="molecule type" value="Genomic_DNA"/>
</dbReference>
<protein>
    <recommendedName>
        <fullName evidence="5">Secreted protein</fullName>
    </recommendedName>
</protein>
<sequence>MRAFVAAGLFGLAYVPAAAIAAANCSGPLIQAPLPLPATVAAPVAMELGSRTSQLGMPSGVLAPVVDVAQSLDRVLLRLRIEGCRNVAKALPAAPAAANPNDPAAYQPKTEFDNTPWRFDMTQNGKRMTADEFDAWMKARGIRVSQGKPVTAQPAAAAPATPPAQD</sequence>
<evidence type="ECO:0000256" key="1">
    <source>
        <dbReference type="SAM" id="MobiDB-lite"/>
    </source>
</evidence>
<proteinExistence type="predicted"/>
<dbReference type="AlphaFoldDB" id="A0A0E3Z220"/>
<evidence type="ECO:0000313" key="3">
    <source>
        <dbReference type="EMBL" id="AKC85974.1"/>
    </source>
</evidence>
<feature type="chain" id="PRO_5002415768" description="Secreted protein" evidence="2">
    <location>
        <begin position="22"/>
        <end position="166"/>
    </location>
</feature>
<feature type="compositionally biased region" description="Low complexity" evidence="1">
    <location>
        <begin position="95"/>
        <end position="105"/>
    </location>
</feature>
<name>A0A0E3Z220_9GAMM</name>
<dbReference type="OrthoDB" id="5966769at2"/>
<dbReference type="PATRIC" id="fig|314722.6.peg.742"/>
<evidence type="ECO:0008006" key="5">
    <source>
        <dbReference type="Google" id="ProtNLM"/>
    </source>
</evidence>
<feature type="signal peptide" evidence="2">
    <location>
        <begin position="1"/>
        <end position="21"/>
    </location>
</feature>
<feature type="region of interest" description="Disordered" evidence="1">
    <location>
        <begin position="95"/>
        <end position="116"/>
    </location>
</feature>
<accession>A0A0E3Z220</accession>